<sequence>MVQLGQVQSKEKWRRVKNFIRYFRRPPTKAELLFYVIIVALAVAGAMFFADHAEKKAAEKEARRIARMERLAELERERNKPFSPEEIQIPESEFSFYEQLANRSFHITGEEAIGGTHYVEPKPKPKFELISESSGYESVDTEIKNEFALELLSTSESFQEPAPKPEKGPSKKLQTGSFSSTFEANIHKSQLESLGYQPEIQKAVVNGKTIYRVKIGPFSTKDLAQVKRHLDVQQIKFIEVKP</sequence>
<keyword evidence="2" id="KW-0472">Membrane</keyword>
<dbReference type="Proteomes" id="UP000823934">
    <property type="component" value="Unassembled WGS sequence"/>
</dbReference>
<dbReference type="PROSITE" id="PS51724">
    <property type="entry name" value="SPOR"/>
    <property type="match status" value="1"/>
</dbReference>
<accession>A0A9D1Q776</accession>
<reference evidence="4" key="2">
    <citation type="submission" date="2021-04" db="EMBL/GenBank/DDBJ databases">
        <authorList>
            <person name="Gilroy R."/>
        </authorList>
    </citation>
    <scope>NUCLEOTIDE SEQUENCE</scope>
    <source>
        <strain evidence="4">CHK160-9182</strain>
    </source>
</reference>
<protein>
    <submittedName>
        <fullName evidence="4">SPOR domain-containing protein</fullName>
    </submittedName>
</protein>
<evidence type="ECO:0000259" key="3">
    <source>
        <dbReference type="PROSITE" id="PS51724"/>
    </source>
</evidence>
<comment type="caution">
    <text evidence="4">The sequence shown here is derived from an EMBL/GenBank/DDBJ whole genome shotgun (WGS) entry which is preliminary data.</text>
</comment>
<dbReference type="EMBL" id="DXHP01000118">
    <property type="protein sequence ID" value="HIW06716.1"/>
    <property type="molecule type" value="Genomic_DNA"/>
</dbReference>
<evidence type="ECO:0000256" key="1">
    <source>
        <dbReference type="SAM" id="MobiDB-lite"/>
    </source>
</evidence>
<dbReference type="GO" id="GO:0042834">
    <property type="term" value="F:peptidoglycan binding"/>
    <property type="evidence" value="ECO:0007669"/>
    <property type="project" value="InterPro"/>
</dbReference>
<gene>
    <name evidence="4" type="ORF">H9889_05260</name>
</gene>
<reference evidence="4" key="1">
    <citation type="journal article" date="2021" name="PeerJ">
        <title>Extensive microbial diversity within the chicken gut microbiome revealed by metagenomics and culture.</title>
        <authorList>
            <person name="Gilroy R."/>
            <person name="Ravi A."/>
            <person name="Getino M."/>
            <person name="Pursley I."/>
            <person name="Horton D.L."/>
            <person name="Alikhan N.F."/>
            <person name="Baker D."/>
            <person name="Gharbi K."/>
            <person name="Hall N."/>
            <person name="Watson M."/>
            <person name="Adriaenssens E.M."/>
            <person name="Foster-Nyarko E."/>
            <person name="Jarju S."/>
            <person name="Secka A."/>
            <person name="Antonio M."/>
            <person name="Oren A."/>
            <person name="Chaudhuri R.R."/>
            <person name="La Ragione R."/>
            <person name="Hildebrand F."/>
            <person name="Pallen M.J."/>
        </authorList>
    </citation>
    <scope>NUCLEOTIDE SEQUENCE</scope>
    <source>
        <strain evidence="4">CHK160-9182</strain>
    </source>
</reference>
<dbReference type="AlphaFoldDB" id="A0A9D1Q776"/>
<dbReference type="Gene3D" id="3.30.70.1070">
    <property type="entry name" value="Sporulation related repeat"/>
    <property type="match status" value="1"/>
</dbReference>
<proteinExistence type="predicted"/>
<feature type="domain" description="SPOR" evidence="3">
    <location>
        <begin position="165"/>
        <end position="242"/>
    </location>
</feature>
<organism evidence="4 5">
    <name type="scientific">Candidatus Ignatzschineria merdigallinarum</name>
    <dbReference type="NCBI Taxonomy" id="2838621"/>
    <lineage>
        <taxon>Bacteria</taxon>
        <taxon>Pseudomonadati</taxon>
        <taxon>Pseudomonadota</taxon>
        <taxon>Gammaproteobacteria</taxon>
        <taxon>Cardiobacteriales</taxon>
        <taxon>Ignatzschineriaceae</taxon>
        <taxon>Ignatzschineria</taxon>
    </lineage>
</organism>
<keyword evidence="2" id="KW-0812">Transmembrane</keyword>
<dbReference type="InterPro" id="IPR007730">
    <property type="entry name" value="SPOR-like_dom"/>
</dbReference>
<dbReference type="InterPro" id="IPR036680">
    <property type="entry name" value="SPOR-like_sf"/>
</dbReference>
<evidence type="ECO:0000313" key="5">
    <source>
        <dbReference type="Proteomes" id="UP000823934"/>
    </source>
</evidence>
<keyword evidence="2" id="KW-1133">Transmembrane helix</keyword>
<dbReference type="SUPFAM" id="SSF110997">
    <property type="entry name" value="Sporulation related repeat"/>
    <property type="match status" value="1"/>
</dbReference>
<evidence type="ECO:0000256" key="2">
    <source>
        <dbReference type="SAM" id="Phobius"/>
    </source>
</evidence>
<evidence type="ECO:0000313" key="4">
    <source>
        <dbReference type="EMBL" id="HIW06716.1"/>
    </source>
</evidence>
<dbReference type="Pfam" id="PF05036">
    <property type="entry name" value="SPOR"/>
    <property type="match status" value="1"/>
</dbReference>
<feature type="region of interest" description="Disordered" evidence="1">
    <location>
        <begin position="155"/>
        <end position="175"/>
    </location>
</feature>
<name>A0A9D1Q776_9GAMM</name>
<feature type="transmembrane region" description="Helical" evidence="2">
    <location>
        <begin position="32"/>
        <end position="50"/>
    </location>
</feature>